<comment type="caution">
    <text evidence="1">The sequence shown here is derived from an EMBL/GenBank/DDBJ whole genome shotgun (WGS) entry which is preliminary data.</text>
</comment>
<accession>A0A547PUI8</accession>
<dbReference type="Proteomes" id="UP000318590">
    <property type="component" value="Unassembled WGS sequence"/>
</dbReference>
<dbReference type="AlphaFoldDB" id="A0A547PUI8"/>
<sequence>MKGNLVISFCASRVISDSTGDGTGWFSGGFCWLWLGSWLALPWLSPGFGKATPLATHCKAEVIFFRASLVTDFLPFFRYRTDVWGKYSMLRYVWIRS</sequence>
<keyword evidence="2" id="KW-1185">Reference proteome</keyword>
<reference evidence="1 2" key="1">
    <citation type="submission" date="2019-06" db="EMBL/GenBank/DDBJ databases">
        <title>Paenimaribius caenipelagi gen. nov., sp. nov., isolated from a tidal flat.</title>
        <authorList>
            <person name="Yoon J.-H."/>
        </authorList>
    </citation>
    <scope>NUCLEOTIDE SEQUENCE [LARGE SCALE GENOMIC DNA]</scope>
    <source>
        <strain evidence="1 2">JBTF-M29</strain>
    </source>
</reference>
<dbReference type="EMBL" id="VFSV01000022">
    <property type="protein sequence ID" value="TRD17810.1"/>
    <property type="molecule type" value="Genomic_DNA"/>
</dbReference>
<organism evidence="1 2">
    <name type="scientific">Palleronia caenipelagi</name>
    <dbReference type="NCBI Taxonomy" id="2489174"/>
    <lineage>
        <taxon>Bacteria</taxon>
        <taxon>Pseudomonadati</taxon>
        <taxon>Pseudomonadota</taxon>
        <taxon>Alphaproteobacteria</taxon>
        <taxon>Rhodobacterales</taxon>
        <taxon>Roseobacteraceae</taxon>
        <taxon>Palleronia</taxon>
    </lineage>
</organism>
<evidence type="ECO:0000313" key="2">
    <source>
        <dbReference type="Proteomes" id="UP000318590"/>
    </source>
</evidence>
<gene>
    <name evidence="1" type="ORF">FEV53_12660</name>
</gene>
<proteinExistence type="predicted"/>
<evidence type="ECO:0000313" key="1">
    <source>
        <dbReference type="EMBL" id="TRD17810.1"/>
    </source>
</evidence>
<protein>
    <submittedName>
        <fullName evidence="1">Uncharacterized protein</fullName>
    </submittedName>
</protein>
<dbReference type="RefSeq" id="WP_142835193.1">
    <property type="nucleotide sequence ID" value="NZ_VFSV01000022.1"/>
</dbReference>
<name>A0A547PUI8_9RHOB</name>